<sequence length="155" mass="17471">MEFINYVSNLKSLLFPAVYPREIQELPDELCMLFTRKTGITSRYALAITLWDGSNSGHEFLEERRRLVSKKLSSMWMFAEVGLFLVVLGENADWQDRLAEMSPDQTGLHATTIQGIHYVNTLNGEFEVKQSAWGPVTFGNAEVLSDLIASIPIEG</sequence>
<evidence type="ECO:0000313" key="1">
    <source>
        <dbReference type="EMBL" id="ABW33213.1"/>
    </source>
</evidence>
<name>A8ZQC7_ACAM1</name>
<gene>
    <name evidence="1" type="ordered locus">AM1_G0033</name>
</gene>
<keyword evidence="2" id="KW-1185">Reference proteome</keyword>
<dbReference type="EMBL" id="CP000844">
    <property type="protein sequence ID" value="ABW33213.1"/>
    <property type="molecule type" value="Genomic_DNA"/>
</dbReference>
<accession>A8ZQC7</accession>
<dbReference type="AlphaFoldDB" id="A8ZQC7"/>
<keyword evidence="1" id="KW-0614">Plasmid</keyword>
<geneLocation type="plasmid" evidence="1 2">
    <name>pREB7</name>
</geneLocation>
<evidence type="ECO:0000313" key="2">
    <source>
        <dbReference type="Proteomes" id="UP000000268"/>
    </source>
</evidence>
<protein>
    <submittedName>
        <fullName evidence="1">Uncharacterized protein</fullName>
    </submittedName>
</protein>
<dbReference type="KEGG" id="amr:AM1_G0033"/>
<organism evidence="1 2">
    <name type="scientific">Acaryochloris marina (strain MBIC 11017)</name>
    <dbReference type="NCBI Taxonomy" id="329726"/>
    <lineage>
        <taxon>Bacteria</taxon>
        <taxon>Bacillati</taxon>
        <taxon>Cyanobacteriota</taxon>
        <taxon>Cyanophyceae</taxon>
        <taxon>Acaryochloridales</taxon>
        <taxon>Acaryochloridaceae</taxon>
        <taxon>Acaryochloris</taxon>
    </lineage>
</organism>
<dbReference type="Proteomes" id="UP000000268">
    <property type="component" value="Plasmid pREB7"/>
</dbReference>
<reference evidence="1 2" key="1">
    <citation type="journal article" date="2008" name="Proc. Natl. Acad. Sci. U.S.A.">
        <title>Niche adaptation and genome expansion in the chlorophyll d-producing cyanobacterium Acaryochloris marina.</title>
        <authorList>
            <person name="Swingley W.D."/>
            <person name="Chen M."/>
            <person name="Cheung P.C."/>
            <person name="Conrad A.L."/>
            <person name="Dejesa L.C."/>
            <person name="Hao J."/>
            <person name="Honchak B.M."/>
            <person name="Karbach L.E."/>
            <person name="Kurdoglu A."/>
            <person name="Lahiri S."/>
            <person name="Mastrian S.D."/>
            <person name="Miyashita H."/>
            <person name="Page L."/>
            <person name="Ramakrishna P."/>
            <person name="Satoh S."/>
            <person name="Sattley W.M."/>
            <person name="Shimada Y."/>
            <person name="Taylor H.L."/>
            <person name="Tomo T."/>
            <person name="Tsuchiya T."/>
            <person name="Wang Z.T."/>
            <person name="Raymond J."/>
            <person name="Mimuro M."/>
            <person name="Blankenship R.E."/>
            <person name="Touchman J.W."/>
        </authorList>
    </citation>
    <scope>NUCLEOTIDE SEQUENCE [LARGE SCALE GENOMIC DNA]</scope>
    <source>
        <strain evidence="2">MBIC 11017</strain>
        <plasmid evidence="2">Plasmid pREB7</plasmid>
    </source>
</reference>
<dbReference type="HOGENOM" id="CLU_1691641_0_0_3"/>
<proteinExistence type="predicted"/>